<proteinExistence type="predicted"/>
<reference evidence="1" key="1">
    <citation type="submission" date="2014-11" db="EMBL/GenBank/DDBJ databases">
        <authorList>
            <person name="Amaro Gonzalez C."/>
        </authorList>
    </citation>
    <scope>NUCLEOTIDE SEQUENCE</scope>
</reference>
<dbReference type="AlphaFoldDB" id="A0A0E9VQB7"/>
<accession>A0A0E9VQB7</accession>
<dbReference type="EMBL" id="GBXM01028298">
    <property type="protein sequence ID" value="JAH80279.1"/>
    <property type="molecule type" value="Transcribed_RNA"/>
</dbReference>
<protein>
    <submittedName>
        <fullName evidence="1">Uncharacterized protein</fullName>
    </submittedName>
</protein>
<organism evidence="1">
    <name type="scientific">Anguilla anguilla</name>
    <name type="common">European freshwater eel</name>
    <name type="synonym">Muraena anguilla</name>
    <dbReference type="NCBI Taxonomy" id="7936"/>
    <lineage>
        <taxon>Eukaryota</taxon>
        <taxon>Metazoa</taxon>
        <taxon>Chordata</taxon>
        <taxon>Craniata</taxon>
        <taxon>Vertebrata</taxon>
        <taxon>Euteleostomi</taxon>
        <taxon>Actinopterygii</taxon>
        <taxon>Neopterygii</taxon>
        <taxon>Teleostei</taxon>
        <taxon>Anguilliformes</taxon>
        <taxon>Anguillidae</taxon>
        <taxon>Anguilla</taxon>
    </lineage>
</organism>
<evidence type="ECO:0000313" key="1">
    <source>
        <dbReference type="EMBL" id="JAH80279.1"/>
    </source>
</evidence>
<sequence length="20" mass="2161">MSYLVAVAHPEPSTAVCTRE</sequence>
<reference evidence="1" key="2">
    <citation type="journal article" date="2015" name="Fish Shellfish Immunol.">
        <title>Early steps in the European eel (Anguilla anguilla)-Vibrio vulnificus interaction in the gills: Role of the RtxA13 toxin.</title>
        <authorList>
            <person name="Callol A."/>
            <person name="Pajuelo D."/>
            <person name="Ebbesson L."/>
            <person name="Teles M."/>
            <person name="MacKenzie S."/>
            <person name="Amaro C."/>
        </authorList>
    </citation>
    <scope>NUCLEOTIDE SEQUENCE</scope>
</reference>
<name>A0A0E9VQB7_ANGAN</name>